<evidence type="ECO:0000313" key="1">
    <source>
        <dbReference type="EMBL" id="MFH5211466.1"/>
    </source>
</evidence>
<dbReference type="RefSeq" id="WP_395117969.1">
    <property type="nucleotide sequence ID" value="NZ_JBIMSO010000119.1"/>
</dbReference>
<evidence type="ECO:0000313" key="2">
    <source>
        <dbReference type="Proteomes" id="UP001609175"/>
    </source>
</evidence>
<reference evidence="1 2" key="1">
    <citation type="submission" date="2024-10" db="EMBL/GenBank/DDBJ databases">
        <authorList>
            <person name="Riesco R."/>
        </authorList>
    </citation>
    <scope>NUCLEOTIDE SEQUENCE [LARGE SCALE GENOMIC DNA]</scope>
    <source>
        <strain evidence="1 2">NCIMB 15449</strain>
    </source>
</reference>
<sequence>DGLLKDHAVTSRYPVTTRSDFAGVRSYTILLDSTLRNIAAPRRCEEVQILGWPIRKPLSHQRATACEQKPVTGRKREKQSCNISLKFGQH</sequence>
<organism evidence="1 2">
    <name type="scientific">Antrihabitans spumae</name>
    <dbReference type="NCBI Taxonomy" id="3373370"/>
    <lineage>
        <taxon>Bacteria</taxon>
        <taxon>Bacillati</taxon>
        <taxon>Actinomycetota</taxon>
        <taxon>Actinomycetes</taxon>
        <taxon>Mycobacteriales</taxon>
        <taxon>Nocardiaceae</taxon>
        <taxon>Antrihabitans</taxon>
    </lineage>
</organism>
<protein>
    <submittedName>
        <fullName evidence="1">Uncharacterized protein</fullName>
    </submittedName>
</protein>
<dbReference type="EMBL" id="JBIMSO010000119">
    <property type="protein sequence ID" value="MFH5211466.1"/>
    <property type="molecule type" value="Genomic_DNA"/>
</dbReference>
<feature type="non-terminal residue" evidence="1">
    <location>
        <position position="1"/>
    </location>
</feature>
<gene>
    <name evidence="1" type="ORF">ACHIPZ_25160</name>
</gene>
<accession>A0ABW7JTX4</accession>
<proteinExistence type="predicted"/>
<comment type="caution">
    <text evidence="1">The sequence shown here is derived from an EMBL/GenBank/DDBJ whole genome shotgun (WGS) entry which is preliminary data.</text>
</comment>
<name>A0ABW7JTX4_9NOCA</name>
<dbReference type="Proteomes" id="UP001609175">
    <property type="component" value="Unassembled WGS sequence"/>
</dbReference>